<gene>
    <name evidence="1" type="ORF">D8674_041574</name>
</gene>
<evidence type="ECO:0000313" key="2">
    <source>
        <dbReference type="Proteomes" id="UP000327157"/>
    </source>
</evidence>
<reference evidence="1 2" key="2">
    <citation type="submission" date="2019-11" db="EMBL/GenBank/DDBJ databases">
        <title>A de novo genome assembly of a pear dwarfing rootstock.</title>
        <authorList>
            <person name="Wang F."/>
            <person name="Wang J."/>
            <person name="Li S."/>
            <person name="Zhang Y."/>
            <person name="Fang M."/>
            <person name="Ma L."/>
            <person name="Zhao Y."/>
            <person name="Jiang S."/>
        </authorList>
    </citation>
    <scope>NUCLEOTIDE SEQUENCE [LARGE SCALE GENOMIC DNA]</scope>
    <source>
        <strain evidence="1">S2</strain>
        <tissue evidence="1">Leaf</tissue>
    </source>
</reference>
<reference evidence="1 2" key="1">
    <citation type="submission" date="2019-09" db="EMBL/GenBank/DDBJ databases">
        <authorList>
            <person name="Ou C."/>
        </authorList>
    </citation>
    <scope>NUCLEOTIDE SEQUENCE [LARGE SCALE GENOMIC DNA]</scope>
    <source>
        <strain evidence="1">S2</strain>
        <tissue evidence="1">Leaf</tissue>
    </source>
</reference>
<sequence length="116" mass="12822">MRRGADYRRQSCEPRLIDLSSGLKRTPKPKGLVFGPKVNFDDGFVPKTQLQVVIPNENWHWCRGSSVGECGFGDNAMDNVVLVFRERELLALNFVACGASCKPDDGGSMRCGLEAM</sequence>
<accession>A0A5N5FMG8</accession>
<keyword evidence="2" id="KW-1185">Reference proteome</keyword>
<comment type="caution">
    <text evidence="1">The sequence shown here is derived from an EMBL/GenBank/DDBJ whole genome shotgun (WGS) entry which is preliminary data.</text>
</comment>
<dbReference type="AlphaFoldDB" id="A0A5N5FMG8"/>
<organism evidence="1 2">
    <name type="scientific">Pyrus ussuriensis x Pyrus communis</name>
    <dbReference type="NCBI Taxonomy" id="2448454"/>
    <lineage>
        <taxon>Eukaryota</taxon>
        <taxon>Viridiplantae</taxon>
        <taxon>Streptophyta</taxon>
        <taxon>Embryophyta</taxon>
        <taxon>Tracheophyta</taxon>
        <taxon>Spermatophyta</taxon>
        <taxon>Magnoliopsida</taxon>
        <taxon>eudicotyledons</taxon>
        <taxon>Gunneridae</taxon>
        <taxon>Pentapetalae</taxon>
        <taxon>rosids</taxon>
        <taxon>fabids</taxon>
        <taxon>Rosales</taxon>
        <taxon>Rosaceae</taxon>
        <taxon>Amygdaloideae</taxon>
        <taxon>Maleae</taxon>
        <taxon>Pyrus</taxon>
    </lineage>
</organism>
<dbReference type="EMBL" id="SMOL01000637">
    <property type="protein sequence ID" value="KAB2604193.1"/>
    <property type="molecule type" value="Genomic_DNA"/>
</dbReference>
<protein>
    <submittedName>
        <fullName evidence="1">Uncharacterized protein</fullName>
    </submittedName>
</protein>
<proteinExistence type="predicted"/>
<evidence type="ECO:0000313" key="1">
    <source>
        <dbReference type="EMBL" id="KAB2604193.1"/>
    </source>
</evidence>
<name>A0A5N5FMG8_9ROSA</name>
<dbReference type="Proteomes" id="UP000327157">
    <property type="component" value="Unassembled WGS sequence"/>
</dbReference>